<organism evidence="1 2">
    <name type="scientific">Parapedobacter pyrenivorans</name>
    <dbReference type="NCBI Taxonomy" id="1305674"/>
    <lineage>
        <taxon>Bacteria</taxon>
        <taxon>Pseudomonadati</taxon>
        <taxon>Bacteroidota</taxon>
        <taxon>Sphingobacteriia</taxon>
        <taxon>Sphingobacteriales</taxon>
        <taxon>Sphingobacteriaceae</taxon>
        <taxon>Parapedobacter</taxon>
    </lineage>
</organism>
<name>A0A917MCP2_9SPHI</name>
<dbReference type="EMBL" id="BMER01000003">
    <property type="protein sequence ID" value="GGG94123.1"/>
    <property type="molecule type" value="Genomic_DNA"/>
</dbReference>
<dbReference type="Gene3D" id="1.10.260.40">
    <property type="entry name" value="lambda repressor-like DNA-binding domains"/>
    <property type="match status" value="1"/>
</dbReference>
<reference evidence="1" key="1">
    <citation type="journal article" date="2014" name="Int. J. Syst. Evol. Microbiol.">
        <title>Complete genome sequence of Corynebacterium casei LMG S-19264T (=DSM 44701T), isolated from a smear-ripened cheese.</title>
        <authorList>
            <consortium name="US DOE Joint Genome Institute (JGI-PGF)"/>
            <person name="Walter F."/>
            <person name="Albersmeier A."/>
            <person name="Kalinowski J."/>
            <person name="Ruckert C."/>
        </authorList>
    </citation>
    <scope>NUCLEOTIDE SEQUENCE</scope>
    <source>
        <strain evidence="1">CGMCC 1.12195</strain>
    </source>
</reference>
<dbReference type="GO" id="GO:0003677">
    <property type="term" value="F:DNA binding"/>
    <property type="evidence" value="ECO:0007669"/>
    <property type="project" value="InterPro"/>
</dbReference>
<evidence type="ECO:0000313" key="1">
    <source>
        <dbReference type="EMBL" id="GGG94123.1"/>
    </source>
</evidence>
<dbReference type="Proteomes" id="UP000660862">
    <property type="component" value="Unassembled WGS sequence"/>
</dbReference>
<dbReference type="AlphaFoldDB" id="A0A917MCP2"/>
<protein>
    <submittedName>
        <fullName evidence="1">Uncharacterized protein</fullName>
    </submittedName>
</protein>
<sequence>MAKTKDVQQEHFENDLLSFIKVKFIEPITINGLKPTIRQYVEITSIGKATIEKLIKSKGYDVPISTIRKICTYSKITLSVFFSMFEEYLKEKESKKKK</sequence>
<comment type="caution">
    <text evidence="1">The sequence shown here is derived from an EMBL/GenBank/DDBJ whole genome shotgun (WGS) entry which is preliminary data.</text>
</comment>
<dbReference type="InterPro" id="IPR010982">
    <property type="entry name" value="Lambda_DNA-bd_dom_sf"/>
</dbReference>
<accession>A0A917MCP2</accession>
<gene>
    <name evidence="1" type="ORF">GCM10007415_31460</name>
</gene>
<proteinExistence type="predicted"/>
<keyword evidence="2" id="KW-1185">Reference proteome</keyword>
<dbReference type="RefSeq" id="WP_188507027.1">
    <property type="nucleotide sequence ID" value="NZ_BMER01000003.1"/>
</dbReference>
<reference evidence="1" key="2">
    <citation type="submission" date="2020-09" db="EMBL/GenBank/DDBJ databases">
        <authorList>
            <person name="Sun Q."/>
            <person name="Zhou Y."/>
        </authorList>
    </citation>
    <scope>NUCLEOTIDE SEQUENCE</scope>
    <source>
        <strain evidence="1">CGMCC 1.12195</strain>
    </source>
</reference>
<evidence type="ECO:0000313" key="2">
    <source>
        <dbReference type="Proteomes" id="UP000660862"/>
    </source>
</evidence>